<dbReference type="AlphaFoldDB" id="A0AAV7D960"/>
<dbReference type="PROSITE" id="PS50088">
    <property type="entry name" value="ANK_REPEAT"/>
    <property type="match status" value="1"/>
</dbReference>
<organism evidence="3 4">
    <name type="scientific">Engystomops pustulosus</name>
    <name type="common">Tungara frog</name>
    <name type="synonym">Physalaemus pustulosus</name>
    <dbReference type="NCBI Taxonomy" id="76066"/>
    <lineage>
        <taxon>Eukaryota</taxon>
        <taxon>Metazoa</taxon>
        <taxon>Chordata</taxon>
        <taxon>Craniata</taxon>
        <taxon>Vertebrata</taxon>
        <taxon>Euteleostomi</taxon>
        <taxon>Amphibia</taxon>
        <taxon>Batrachia</taxon>
        <taxon>Anura</taxon>
        <taxon>Neobatrachia</taxon>
        <taxon>Hyloidea</taxon>
        <taxon>Leptodactylidae</taxon>
        <taxon>Leiuperinae</taxon>
        <taxon>Engystomops</taxon>
    </lineage>
</organism>
<dbReference type="PANTHER" id="PTHR46427:SF1">
    <property type="entry name" value="ANKYRIN REPEAT AND LEM DOMAIN-CONTAINING PROTEIN 1"/>
    <property type="match status" value="1"/>
</dbReference>
<feature type="region of interest" description="Disordered" evidence="2">
    <location>
        <begin position="518"/>
        <end position="544"/>
    </location>
</feature>
<dbReference type="Pfam" id="PF22945">
    <property type="entry name" value="LEM-3_GIY-YIG"/>
    <property type="match status" value="1"/>
</dbReference>
<evidence type="ECO:0000256" key="2">
    <source>
        <dbReference type="SAM" id="MobiDB-lite"/>
    </source>
</evidence>
<reference evidence="3" key="1">
    <citation type="thesis" date="2020" institute="ProQuest LLC" country="789 East Eisenhower Parkway, Ann Arbor, MI, USA">
        <title>Comparative Genomics and Chromosome Evolution.</title>
        <authorList>
            <person name="Mudd A.B."/>
        </authorList>
    </citation>
    <scope>NUCLEOTIDE SEQUENCE</scope>
    <source>
        <strain evidence="3">237g6f4</strain>
        <tissue evidence="3">Blood</tissue>
    </source>
</reference>
<feature type="compositionally biased region" description="Polar residues" evidence="2">
    <location>
        <begin position="476"/>
        <end position="488"/>
    </location>
</feature>
<gene>
    <name evidence="3" type="ORF">GDO81_001021</name>
</gene>
<dbReference type="GO" id="GO:0000724">
    <property type="term" value="P:double-strand break repair via homologous recombination"/>
    <property type="evidence" value="ECO:0007669"/>
    <property type="project" value="TreeGrafter"/>
</dbReference>
<dbReference type="SMART" id="SM00248">
    <property type="entry name" value="ANK"/>
    <property type="match status" value="2"/>
</dbReference>
<evidence type="ECO:0000313" key="4">
    <source>
        <dbReference type="Proteomes" id="UP000824782"/>
    </source>
</evidence>
<comment type="caution">
    <text evidence="3">The sequence shown here is derived from an EMBL/GenBank/DDBJ whole genome shotgun (WGS) entry which is preliminary data.</text>
</comment>
<feature type="region of interest" description="Disordered" evidence="2">
    <location>
        <begin position="473"/>
        <end position="492"/>
    </location>
</feature>
<protein>
    <recommendedName>
        <fullName evidence="5">Ankyrin repeat and LEM domain-containing protein 1</fullName>
    </recommendedName>
</protein>
<dbReference type="EMBL" id="WNYA01000001">
    <property type="protein sequence ID" value="KAG8593983.1"/>
    <property type="molecule type" value="Genomic_DNA"/>
</dbReference>
<feature type="repeat" description="ANK" evidence="1">
    <location>
        <begin position="21"/>
        <end position="53"/>
    </location>
</feature>
<dbReference type="InterPro" id="IPR036770">
    <property type="entry name" value="Ankyrin_rpt-contain_sf"/>
</dbReference>
<keyword evidence="4" id="KW-1185">Reference proteome</keyword>
<evidence type="ECO:0000256" key="1">
    <source>
        <dbReference type="PROSITE-ProRule" id="PRU00023"/>
    </source>
</evidence>
<proteinExistence type="predicted"/>
<dbReference type="SUPFAM" id="SSF48403">
    <property type="entry name" value="Ankyrin repeat"/>
    <property type="match status" value="1"/>
</dbReference>
<dbReference type="GO" id="GO:0005654">
    <property type="term" value="C:nucleoplasm"/>
    <property type="evidence" value="ECO:0007669"/>
    <property type="project" value="TreeGrafter"/>
</dbReference>
<dbReference type="PANTHER" id="PTHR46427">
    <property type="entry name" value="ANKYRIN REPEAT AND LEM DOMAIN-CONTAINING PROTEIN 1"/>
    <property type="match status" value="1"/>
</dbReference>
<dbReference type="GO" id="GO:0004520">
    <property type="term" value="F:DNA endonuclease activity"/>
    <property type="evidence" value="ECO:0007669"/>
    <property type="project" value="TreeGrafter"/>
</dbReference>
<dbReference type="Proteomes" id="UP000824782">
    <property type="component" value="Unassembled WGS sequence"/>
</dbReference>
<sequence length="1058" mass="119087">MEDLARKLCEAVENEDSKSTDDLTPVHVAASWGCCKALIFLLRQGGDPSIEDQDGNTPLDLALFENNRRCVVALQEYKERLSGRYSDEVQGYNKNDSSILGDIPELSSITILLESTNENTQLSSTKISPLMSLPKVVNPGVDDAILSSQVEIPVFFPKDECRKENSYTSKYMAEKCDSETAKAKSEVPLKRILQSSPCDEFYSIYRESDITLDSSSISKKHNHEVSFKIHLDVVNTSLSNNYEMALKPSSSRCIHNNTNFEIFGKQGGLNVTSPDHVHIYNKEHHDENMEKTVCGNVSENEPLDEKETRSISSYTDCNTSLWESDDLKWGTGKIQSLFQNPNGIDDFDQSKDQATLLFDKDAYKHRNTHNSRTVYKNKEAMPAVENGGLREDCTHTAECTNQTVATDKTTISEYGNQGDLQKRLRNLLLSTKGCYRPESEAACPDTIIVESFKHHKEEKSDLQEDLKKTPLETKSFHSPSANNENNGDFFTPRSKSRLHSFRFRQNISSLFEDSVEMPKRGRRLRSPDGLITSPTPHIQPDDLLPKWSSFSGVMSDQMKTSDALNDAATNNSSNITLTNTISQGHTPDANLNFSNFLTDDLSSETEVKSSLSLKQTPRNNGRDDGIVEHAWLTEDGESEISGVAEQKNVQVCSSVERKPLPAALANESFFHSTLIEDVGENSSKAPRYSFSRLSCIPKDNSIVQLSSEAINDSGSEKVPLSPGGRPVTANQMVPVEYLYKDNEGHVFIEKHMPSINQSDSDTTENSDNTIIYNWRNYQVNTFNISKASSLQSPNCVAVELYRLSNDEIASRLRGLGESGHVTSQNRKMCILLLDKRLKEQTLNRPTGFTFEYSPELSLALNTFNIPDSSKDEAALSQEFDQPDKTRKWREGILKSSFNYLLLDPRVTRNLPSRFHEISQLDCFRTFVSAIFYVGKGKRSRPYCHLYEALSHYKGSCKQPCSKVQHIIEVWKSGQGVLSLHCFQNSIPVEAYTREACMVDAIGLKMLTNQKRGIFYGQAQNWTPIRRRLLGVHMLYKAMQIFLAEGERQLRPPDIRSGQ</sequence>
<dbReference type="InterPro" id="IPR002110">
    <property type="entry name" value="Ankyrin_rpt"/>
</dbReference>
<evidence type="ECO:0008006" key="5">
    <source>
        <dbReference type="Google" id="ProtNLM"/>
    </source>
</evidence>
<dbReference type="InterPro" id="IPR034998">
    <property type="entry name" value="ANKLE1"/>
</dbReference>
<dbReference type="Gene3D" id="1.25.40.20">
    <property type="entry name" value="Ankyrin repeat-containing domain"/>
    <property type="match status" value="1"/>
</dbReference>
<keyword evidence="1" id="KW-0040">ANK repeat</keyword>
<dbReference type="GO" id="GO:0000712">
    <property type="term" value="P:resolution of meiotic recombination intermediates"/>
    <property type="evidence" value="ECO:0007669"/>
    <property type="project" value="TreeGrafter"/>
</dbReference>
<name>A0AAV7D960_ENGPU</name>
<evidence type="ECO:0000313" key="3">
    <source>
        <dbReference type="EMBL" id="KAG8593983.1"/>
    </source>
</evidence>
<dbReference type="CDD" id="cd10454">
    <property type="entry name" value="GIY-YIG_COG3680_Meta"/>
    <property type="match status" value="1"/>
</dbReference>
<accession>A0AAV7D960</accession>
<dbReference type="GO" id="GO:0005737">
    <property type="term" value="C:cytoplasm"/>
    <property type="evidence" value="ECO:0007669"/>
    <property type="project" value="TreeGrafter"/>
</dbReference>